<feature type="transmembrane region" description="Helical" evidence="3">
    <location>
        <begin position="9"/>
        <end position="28"/>
    </location>
</feature>
<keyword evidence="5" id="KW-1185">Reference proteome</keyword>
<reference evidence="6" key="1">
    <citation type="submission" date="2025-08" db="UniProtKB">
        <authorList>
            <consortium name="RefSeq"/>
        </authorList>
    </citation>
    <scope>IDENTIFICATION</scope>
    <source>
        <tissue evidence="6">Tentacle</tissue>
    </source>
</reference>
<dbReference type="RefSeq" id="XP_031570371.1">
    <property type="nucleotide sequence ID" value="XM_031714511.1"/>
</dbReference>
<evidence type="ECO:0000259" key="4">
    <source>
        <dbReference type="SMART" id="SM00642"/>
    </source>
</evidence>
<dbReference type="SMART" id="SM00642">
    <property type="entry name" value="Aamy"/>
    <property type="match status" value="1"/>
</dbReference>
<sequence length="560" mass="65075">MISHITDFLFLWILIVLALLFHIFYDVWRYFSARNSRKKWWKTNVIFHIYPRSFNDTSGDGNGDLRGIINKLEYFETLGVKVLYLSPIFNSPMADNGYDISDFKDINPMFGNMADFDILLYAIHERGLKLLLDFVPNHTSDQHPWFIESRQSQTNVKRNWYIWKDAGEDGGPPNNWVSVFGGSAWTYDPTTKQYYLHQFYKEQPDLNFRNPEVVEAMKDVLRFWLDKGVDGFRVDAVPHLFEDENFLDEPTLPSYDPKNLKYEDLRHDYTYDLDEVHGIIRGWREVCDEYTDSYKLLIGEVMSDANICMKYYGKGKSEFDFPFNFTLLGLEKDFTAEDVNKQVMDYLHQVPRGEWPNWLLGNHDVPRIGSKVGEEYLVALNVLILSLPGTPILYYGDELGMVDADIDKARLQDFRDPSRTPMRWTASKNAGFTPGKHPWLPIGQDLDDKNVQLQQYQTTSVFNICKTMIHLRNTTPAFHGLKFQVVHVDQSVFAYTRFDRRVTYLIILNFGKGLWSGALDNIKGLATVLIDSTTIKEKGTRINVKQMMLHKGQAIVAKMD</sequence>
<organism evidence="5 6">
    <name type="scientific">Actinia tenebrosa</name>
    <name type="common">Australian red waratah sea anemone</name>
    <dbReference type="NCBI Taxonomy" id="6105"/>
    <lineage>
        <taxon>Eukaryota</taxon>
        <taxon>Metazoa</taxon>
        <taxon>Cnidaria</taxon>
        <taxon>Anthozoa</taxon>
        <taxon>Hexacorallia</taxon>
        <taxon>Actiniaria</taxon>
        <taxon>Actiniidae</taxon>
        <taxon>Actinia</taxon>
    </lineage>
</organism>
<dbReference type="Gene3D" id="3.90.400.10">
    <property type="entry name" value="Oligo-1,6-glucosidase, Domain 2"/>
    <property type="match status" value="1"/>
</dbReference>
<keyword evidence="3" id="KW-1133">Transmembrane helix</keyword>
<evidence type="ECO:0000256" key="3">
    <source>
        <dbReference type="SAM" id="Phobius"/>
    </source>
</evidence>
<dbReference type="PANTHER" id="PTHR10357">
    <property type="entry name" value="ALPHA-AMYLASE FAMILY MEMBER"/>
    <property type="match status" value="1"/>
</dbReference>
<dbReference type="InterPro" id="IPR045857">
    <property type="entry name" value="O16G_dom_2"/>
</dbReference>
<dbReference type="KEGG" id="aten:116304732"/>
<dbReference type="InParanoid" id="A0A6P8IT54"/>
<dbReference type="InterPro" id="IPR017853">
    <property type="entry name" value="GH"/>
</dbReference>
<keyword evidence="1" id="KW-0378">Hydrolase</keyword>
<dbReference type="Proteomes" id="UP000515163">
    <property type="component" value="Unplaced"/>
</dbReference>
<gene>
    <name evidence="6" type="primary">LOC116304732</name>
</gene>
<dbReference type="GeneID" id="116304732"/>
<dbReference type="FunFam" id="3.90.400.10:FF:000002">
    <property type="entry name" value="Sucrose isomerase"/>
    <property type="match status" value="1"/>
</dbReference>
<evidence type="ECO:0000313" key="6">
    <source>
        <dbReference type="RefSeq" id="XP_031570371.1"/>
    </source>
</evidence>
<keyword evidence="3" id="KW-0812">Transmembrane</keyword>
<protein>
    <submittedName>
        <fullName evidence="6">Maltase 2-like</fullName>
    </submittedName>
</protein>
<dbReference type="PANTHER" id="PTHR10357:SF179">
    <property type="entry name" value="NEUTRAL AND BASIC AMINO ACID TRANSPORT PROTEIN RBAT"/>
    <property type="match status" value="1"/>
</dbReference>
<keyword evidence="3" id="KW-0472">Membrane</keyword>
<evidence type="ECO:0000313" key="5">
    <source>
        <dbReference type="Proteomes" id="UP000515163"/>
    </source>
</evidence>
<dbReference type="Gene3D" id="2.60.40.1180">
    <property type="entry name" value="Golgi alpha-mannosidase II"/>
    <property type="match status" value="1"/>
</dbReference>
<dbReference type="GO" id="GO:0005975">
    <property type="term" value="P:carbohydrate metabolic process"/>
    <property type="evidence" value="ECO:0007669"/>
    <property type="project" value="InterPro"/>
</dbReference>
<dbReference type="AlphaFoldDB" id="A0A6P8IT54"/>
<evidence type="ECO:0000256" key="2">
    <source>
        <dbReference type="ARBA" id="ARBA00023295"/>
    </source>
</evidence>
<dbReference type="GO" id="GO:0016798">
    <property type="term" value="F:hydrolase activity, acting on glycosyl bonds"/>
    <property type="evidence" value="ECO:0007669"/>
    <property type="project" value="UniProtKB-KW"/>
</dbReference>
<feature type="domain" description="Glycosyl hydrolase family 13 catalytic" evidence="4">
    <location>
        <begin position="48"/>
        <end position="423"/>
    </location>
</feature>
<dbReference type="InterPro" id="IPR006047">
    <property type="entry name" value="GH13_cat_dom"/>
</dbReference>
<dbReference type="InterPro" id="IPR013780">
    <property type="entry name" value="Glyco_hydro_b"/>
</dbReference>
<dbReference type="SUPFAM" id="SSF51445">
    <property type="entry name" value="(Trans)glycosidases"/>
    <property type="match status" value="1"/>
</dbReference>
<dbReference type="OrthoDB" id="1740265at2759"/>
<evidence type="ECO:0000256" key="1">
    <source>
        <dbReference type="ARBA" id="ARBA00022801"/>
    </source>
</evidence>
<dbReference type="Gene3D" id="3.20.20.80">
    <property type="entry name" value="Glycosidases"/>
    <property type="match status" value="1"/>
</dbReference>
<name>A0A6P8IT54_ACTTE</name>
<accession>A0A6P8IT54</accession>
<proteinExistence type="predicted"/>
<dbReference type="Pfam" id="PF00128">
    <property type="entry name" value="Alpha-amylase"/>
    <property type="match status" value="1"/>
</dbReference>
<dbReference type="FunCoup" id="A0A6P8IT54">
    <property type="interactions" value="94"/>
</dbReference>
<keyword evidence="2" id="KW-0326">Glycosidase</keyword>